<protein>
    <submittedName>
        <fullName evidence="2">Uncharacterized protein</fullName>
    </submittedName>
</protein>
<organism evidence="3">
    <name type="scientific">Caenorhabditis remanei</name>
    <name type="common">Caenorhabditis vulgaris</name>
    <dbReference type="NCBI Taxonomy" id="31234"/>
    <lineage>
        <taxon>Eukaryota</taxon>
        <taxon>Metazoa</taxon>
        <taxon>Ecdysozoa</taxon>
        <taxon>Nematoda</taxon>
        <taxon>Chromadorea</taxon>
        <taxon>Rhabditida</taxon>
        <taxon>Rhabditina</taxon>
        <taxon>Rhabditomorpha</taxon>
        <taxon>Rhabditoidea</taxon>
        <taxon>Rhabditidae</taxon>
        <taxon>Peloderinae</taxon>
        <taxon>Caenorhabditis</taxon>
    </lineage>
</organism>
<gene>
    <name evidence="2" type="ORF">CRE_19411</name>
</gene>
<proteinExistence type="predicted"/>
<feature type="compositionally biased region" description="Basic residues" evidence="1">
    <location>
        <begin position="161"/>
        <end position="171"/>
    </location>
</feature>
<name>E3N9Y6_CAERE</name>
<feature type="region of interest" description="Disordered" evidence="1">
    <location>
        <begin position="159"/>
        <end position="185"/>
    </location>
</feature>
<reference evidence="2" key="1">
    <citation type="submission" date="2007-07" db="EMBL/GenBank/DDBJ databases">
        <title>PCAP assembly of the Caenorhabditis remanei genome.</title>
        <authorList>
            <consortium name="The Caenorhabditis remanei Sequencing Consortium"/>
            <person name="Wilson R.K."/>
        </authorList>
    </citation>
    <scope>NUCLEOTIDE SEQUENCE [LARGE SCALE GENOMIC DNA]</scope>
    <source>
        <strain evidence="2">PB4641</strain>
    </source>
</reference>
<evidence type="ECO:0000313" key="3">
    <source>
        <dbReference type="Proteomes" id="UP000008281"/>
    </source>
</evidence>
<sequence>MWPLGEVVNVDGFESKGSWIDSHRVQMCFVFEKDVLATLDPNTFLMEPEILIPTLDEQNFISVNNALASVSVQSGSLKSILQVLANQWISVVMPDEDRVLYTTSEKPRPPQTTLPTRFLNSPIELIVKCINVNGVKDSTTSLHVSLFFKLHLSNLFNHSRNSVKQKKRKHRTSEESEHGKDTSGG</sequence>
<dbReference type="OrthoDB" id="10502709at2759"/>
<dbReference type="AlphaFoldDB" id="E3N9Y6"/>
<evidence type="ECO:0000313" key="2">
    <source>
        <dbReference type="EMBL" id="EFO90895.1"/>
    </source>
</evidence>
<evidence type="ECO:0000256" key="1">
    <source>
        <dbReference type="SAM" id="MobiDB-lite"/>
    </source>
</evidence>
<keyword evidence="3" id="KW-1185">Reference proteome</keyword>
<dbReference type="EMBL" id="DS268570">
    <property type="protein sequence ID" value="EFO90895.1"/>
    <property type="molecule type" value="Genomic_DNA"/>
</dbReference>
<dbReference type="Proteomes" id="UP000008281">
    <property type="component" value="Unassembled WGS sequence"/>
</dbReference>
<dbReference type="HOGENOM" id="CLU_1462634_0_0_1"/>
<accession>E3N9Y6</accession>
<dbReference type="eggNOG" id="ENOG502TJ30">
    <property type="taxonomic scope" value="Eukaryota"/>
</dbReference>
<feature type="compositionally biased region" description="Basic and acidic residues" evidence="1">
    <location>
        <begin position="172"/>
        <end position="185"/>
    </location>
</feature>